<accession>A0A0B7KEU5</accession>
<proteinExistence type="predicted"/>
<dbReference type="AlphaFoldDB" id="A0A0B7KEU5"/>
<sequence>MAENAKKGVARLTSLFYASSWGWEGDPSFQLESTHLGTSLLVGSHETGQARQCLNRSFKGNGSPVTLSPLGGGSIGGS</sequence>
<gene>
    <name evidence="2" type="ORF">BN869_000012166_1</name>
</gene>
<name>A0A0B7KEU5_BIOOC</name>
<evidence type="ECO:0000313" key="2">
    <source>
        <dbReference type="EMBL" id="CEO56108.1"/>
    </source>
</evidence>
<dbReference type="EMBL" id="CDPU01000061">
    <property type="protein sequence ID" value="CEO56108.1"/>
    <property type="molecule type" value="Genomic_DNA"/>
</dbReference>
<protein>
    <submittedName>
        <fullName evidence="2">Uncharacterized protein</fullName>
    </submittedName>
</protein>
<organism evidence="2">
    <name type="scientific">Bionectria ochroleuca</name>
    <name type="common">Gliocladium roseum</name>
    <dbReference type="NCBI Taxonomy" id="29856"/>
    <lineage>
        <taxon>Eukaryota</taxon>
        <taxon>Fungi</taxon>
        <taxon>Dikarya</taxon>
        <taxon>Ascomycota</taxon>
        <taxon>Pezizomycotina</taxon>
        <taxon>Sordariomycetes</taxon>
        <taxon>Hypocreomycetidae</taxon>
        <taxon>Hypocreales</taxon>
        <taxon>Bionectriaceae</taxon>
        <taxon>Clonostachys</taxon>
    </lineage>
</organism>
<evidence type="ECO:0000256" key="1">
    <source>
        <dbReference type="SAM" id="MobiDB-lite"/>
    </source>
</evidence>
<feature type="region of interest" description="Disordered" evidence="1">
    <location>
        <begin position="55"/>
        <end position="78"/>
    </location>
</feature>
<feature type="compositionally biased region" description="Polar residues" evidence="1">
    <location>
        <begin position="55"/>
        <end position="66"/>
    </location>
</feature>
<reference evidence="2" key="1">
    <citation type="submission" date="2015-01" db="EMBL/GenBank/DDBJ databases">
        <authorList>
            <person name="Durling Mikael"/>
        </authorList>
    </citation>
    <scope>NUCLEOTIDE SEQUENCE</scope>
</reference>